<dbReference type="InterPro" id="IPR000294">
    <property type="entry name" value="GLA_domain"/>
</dbReference>
<feature type="domain" description="Gla" evidence="12">
    <location>
        <begin position="159"/>
        <end position="192"/>
    </location>
</feature>
<keyword evidence="8" id="KW-1015">Disulfide bond</keyword>
<reference evidence="13" key="3">
    <citation type="submission" date="2025-09" db="UniProtKB">
        <authorList>
            <consortium name="Ensembl"/>
        </authorList>
    </citation>
    <scope>IDENTIFICATION</scope>
</reference>
<comment type="subcellular location">
    <subcellularLocation>
        <location evidence="1">Secreted</location>
    </subcellularLocation>
</comment>
<proteinExistence type="inferred from homology"/>
<dbReference type="Proteomes" id="UP000314982">
    <property type="component" value="Unassembled WGS sequence"/>
</dbReference>
<evidence type="ECO:0000256" key="5">
    <source>
        <dbReference type="ARBA" id="ARBA00022591"/>
    </source>
</evidence>
<dbReference type="PROSITE" id="PS50998">
    <property type="entry name" value="GLA_2"/>
    <property type="match status" value="1"/>
</dbReference>
<dbReference type="SUPFAM" id="SSF57630">
    <property type="entry name" value="GLA-domain"/>
    <property type="match status" value="1"/>
</dbReference>
<dbReference type="GeneTree" id="ENSGT00710000107036"/>
<evidence type="ECO:0000256" key="9">
    <source>
        <dbReference type="ARBA" id="ARBA00030150"/>
    </source>
</evidence>
<sequence length="196" mass="20417">MLCCFIITSDCDNVFWKRLTNERTNVTRFLIRHKRSYMLITSQCDFLCSTDLAPDVVLHPAPDPAAEPAPAADSSASSSASSSSSAASDSSASASDSSDADSSSSSSSSSSSESASAEATAEDPAAATEPDVIMKRDLASVLLRRKRAAGPAAAAFTLIQVESLSEVCELNLACEHMAETAGIVAAYTAYYGPPPF</sequence>
<dbReference type="PANTHER" id="PTHR14235">
    <property type="entry name" value="OSTEOCALCIN"/>
    <property type="match status" value="1"/>
</dbReference>
<keyword evidence="4" id="KW-0964">Secreted</keyword>
<dbReference type="GO" id="GO:0031214">
    <property type="term" value="P:biomineral tissue development"/>
    <property type="evidence" value="ECO:0007669"/>
    <property type="project" value="UniProtKB-KW"/>
</dbReference>
<keyword evidence="3" id="KW-0301">Gamma-carboxyglutamic acid</keyword>
<comment type="similarity">
    <text evidence="2">Belongs to the osteocalcin/matrix Gla protein family.</text>
</comment>
<evidence type="ECO:0000259" key="12">
    <source>
        <dbReference type="PROSITE" id="PS50998"/>
    </source>
</evidence>
<feature type="compositionally biased region" description="Low complexity" evidence="11">
    <location>
        <begin position="68"/>
        <end position="129"/>
    </location>
</feature>
<reference evidence="13" key="2">
    <citation type="submission" date="2025-08" db="UniProtKB">
        <authorList>
            <consortium name="Ensembl"/>
        </authorList>
    </citation>
    <scope>IDENTIFICATION</scope>
</reference>
<dbReference type="InterPro" id="IPR039176">
    <property type="entry name" value="Osteocalcin"/>
</dbReference>
<dbReference type="InterPro" id="IPR035972">
    <property type="entry name" value="GLA-like_dom_SF"/>
</dbReference>
<dbReference type="AlphaFoldDB" id="A0A4W5L9H0"/>
<evidence type="ECO:0000313" key="14">
    <source>
        <dbReference type="Proteomes" id="UP000314982"/>
    </source>
</evidence>
<protein>
    <recommendedName>
        <fullName evidence="9">Bone Gla protein</fullName>
    </recommendedName>
    <alternativeName>
        <fullName evidence="10">Gamma-carboxyglutamic acid-containing protein</fullName>
    </alternativeName>
</protein>
<dbReference type="PANTHER" id="PTHR14235:SF0">
    <property type="entry name" value="OSTEOCALCIN"/>
    <property type="match status" value="1"/>
</dbReference>
<evidence type="ECO:0000313" key="13">
    <source>
        <dbReference type="Ensembl" id="ENSHHUP00000022434.1"/>
    </source>
</evidence>
<dbReference type="GO" id="GO:0046848">
    <property type="term" value="F:hydroxyapatite binding"/>
    <property type="evidence" value="ECO:0007669"/>
    <property type="project" value="TreeGrafter"/>
</dbReference>
<dbReference type="STRING" id="62062.ENSHHUP00000022434"/>
<name>A0A4W5L9H0_9TELE</name>
<evidence type="ECO:0000256" key="10">
    <source>
        <dbReference type="ARBA" id="ARBA00033350"/>
    </source>
</evidence>
<keyword evidence="7" id="KW-0106">Calcium</keyword>
<accession>A0A4W5L9H0</accession>
<evidence type="ECO:0000256" key="3">
    <source>
        <dbReference type="ARBA" id="ARBA00022479"/>
    </source>
</evidence>
<evidence type="ECO:0000256" key="8">
    <source>
        <dbReference type="ARBA" id="ARBA00023157"/>
    </source>
</evidence>
<dbReference type="GO" id="GO:0001649">
    <property type="term" value="P:osteoblast differentiation"/>
    <property type="evidence" value="ECO:0007669"/>
    <property type="project" value="TreeGrafter"/>
</dbReference>
<evidence type="ECO:0000256" key="11">
    <source>
        <dbReference type="SAM" id="MobiDB-lite"/>
    </source>
</evidence>
<evidence type="ECO:0000256" key="4">
    <source>
        <dbReference type="ARBA" id="ARBA00022525"/>
    </source>
</evidence>
<dbReference type="GO" id="GO:0008147">
    <property type="term" value="F:structural constituent of bone"/>
    <property type="evidence" value="ECO:0007669"/>
    <property type="project" value="TreeGrafter"/>
</dbReference>
<dbReference type="GO" id="GO:0060348">
    <property type="term" value="P:bone development"/>
    <property type="evidence" value="ECO:0007669"/>
    <property type="project" value="InterPro"/>
</dbReference>
<feature type="region of interest" description="Disordered" evidence="11">
    <location>
        <begin position="59"/>
        <end position="129"/>
    </location>
</feature>
<keyword evidence="5" id="KW-0091">Biomineralization</keyword>
<dbReference type="Ensembl" id="ENSHHUT00000023284.1">
    <property type="protein sequence ID" value="ENSHHUP00000022434.1"/>
    <property type="gene ID" value="ENSHHUG00000014063.1"/>
</dbReference>
<dbReference type="GO" id="GO:0005509">
    <property type="term" value="F:calcium ion binding"/>
    <property type="evidence" value="ECO:0007669"/>
    <property type="project" value="InterPro"/>
</dbReference>
<dbReference type="Pfam" id="PF25890">
    <property type="entry name" value="BGLAP_C"/>
    <property type="match status" value="1"/>
</dbReference>
<keyword evidence="14" id="KW-1185">Reference proteome</keyword>
<evidence type="ECO:0000256" key="7">
    <source>
        <dbReference type="ARBA" id="ARBA00022837"/>
    </source>
</evidence>
<evidence type="ECO:0000256" key="1">
    <source>
        <dbReference type="ARBA" id="ARBA00004613"/>
    </source>
</evidence>
<evidence type="ECO:0000256" key="6">
    <source>
        <dbReference type="ARBA" id="ARBA00022723"/>
    </source>
</evidence>
<organism evidence="13 14">
    <name type="scientific">Hucho hucho</name>
    <name type="common">huchen</name>
    <dbReference type="NCBI Taxonomy" id="62062"/>
    <lineage>
        <taxon>Eukaryota</taxon>
        <taxon>Metazoa</taxon>
        <taxon>Chordata</taxon>
        <taxon>Craniata</taxon>
        <taxon>Vertebrata</taxon>
        <taxon>Euteleostomi</taxon>
        <taxon>Actinopterygii</taxon>
        <taxon>Neopterygii</taxon>
        <taxon>Teleostei</taxon>
        <taxon>Protacanthopterygii</taxon>
        <taxon>Salmoniformes</taxon>
        <taxon>Salmonidae</taxon>
        <taxon>Salmoninae</taxon>
        <taxon>Hucho</taxon>
    </lineage>
</organism>
<dbReference type="GO" id="GO:0032571">
    <property type="term" value="P:response to vitamin K"/>
    <property type="evidence" value="ECO:0007669"/>
    <property type="project" value="InterPro"/>
</dbReference>
<dbReference type="GO" id="GO:0005576">
    <property type="term" value="C:extracellular region"/>
    <property type="evidence" value="ECO:0007669"/>
    <property type="project" value="UniProtKB-SubCell"/>
</dbReference>
<dbReference type="GO" id="GO:1900076">
    <property type="term" value="P:regulation of cellular response to insulin stimulus"/>
    <property type="evidence" value="ECO:0007669"/>
    <property type="project" value="InterPro"/>
</dbReference>
<dbReference type="InterPro" id="IPR058704">
    <property type="entry name" value="BGLAP-like_C"/>
</dbReference>
<keyword evidence="6" id="KW-0479">Metal-binding</keyword>
<reference evidence="14" key="1">
    <citation type="submission" date="2018-06" db="EMBL/GenBank/DDBJ databases">
        <title>Genome assembly of Danube salmon.</title>
        <authorList>
            <person name="Macqueen D.J."/>
            <person name="Gundappa M.K."/>
        </authorList>
    </citation>
    <scope>NUCLEOTIDE SEQUENCE [LARGE SCALE GENOMIC DNA]</scope>
</reference>
<evidence type="ECO:0000256" key="2">
    <source>
        <dbReference type="ARBA" id="ARBA00008850"/>
    </source>
</evidence>